<evidence type="ECO:0000256" key="1">
    <source>
        <dbReference type="SAM" id="SignalP"/>
    </source>
</evidence>
<dbReference type="EMBL" id="LCRH01000014">
    <property type="protein sequence ID" value="KKW32888.1"/>
    <property type="molecule type" value="Genomic_DNA"/>
</dbReference>
<feature type="signal peptide" evidence="1">
    <location>
        <begin position="1"/>
        <end position="17"/>
    </location>
</feature>
<name>A0A0G1XNP3_9BACT</name>
<comment type="caution">
    <text evidence="2">The sequence shown here is derived from an EMBL/GenBank/DDBJ whole genome shotgun (WGS) entry which is preliminary data.</text>
</comment>
<keyword evidence="1" id="KW-0732">Signal</keyword>
<accession>A0A0G1XNP3</accession>
<evidence type="ECO:0000313" key="2">
    <source>
        <dbReference type="EMBL" id="KKW32888.1"/>
    </source>
</evidence>
<feature type="non-terminal residue" evidence="2">
    <location>
        <position position="559"/>
    </location>
</feature>
<dbReference type="Proteomes" id="UP000034054">
    <property type="component" value="Unassembled WGS sequence"/>
</dbReference>
<evidence type="ECO:0000313" key="3">
    <source>
        <dbReference type="Proteomes" id="UP000034054"/>
    </source>
</evidence>
<organism evidence="2 3">
    <name type="scientific">Candidatus Uhrbacteria bacterium GW2011_GWA2_52_8d</name>
    <dbReference type="NCBI Taxonomy" id="1618979"/>
    <lineage>
        <taxon>Bacteria</taxon>
        <taxon>Candidatus Uhriibacteriota</taxon>
    </lineage>
</organism>
<sequence length="559" mass="62404">MKRFLWTLLASSFLLTANLQTLDAFTVEGEFVRTANYFLMSGKTLDDAIQTLAQFDLIVIPVEAQVYNESFFSEIRSINSDIVILAYVATVSWNDLYWGDSLHQELYRGIEDDWWLEDSSGHQLSVWPGTRALNLHTQWKEYLSEFVETEILSNNFWDGIFYDEVQDSISWLGDVDVNQDGRKDSATTADALWETSYENLFDYTRELVGDATIIISNGSSNPDFATHLNGRMFETFPSSGNTLEEWESMTDSYLKLETLVHSPSVQILNVNTQNLGGNQDYQKVRFGITTTLLGNGFFAFDYGTQDHAQLWTYDEYDVYLGAPKSSLQNVFNPQETAIDQGVWLREFEEGQVLVNATDATQMILLDGEFEKLHGTQDVTVNDGRIVSEVTIAPQDGLILLRPVEEILNATYINGSFARVYDQDGNTKRTGFFAYDSAVRGGLQVIHFDTDGDGAIETVAADDTYVYIYDDDGSLHAQFAPYTANYDRGINISVGDIENDGSVEIVTGTESGGGPHVRVFNSNGMLINPGFFAYADSFRGGVNVAIGDLNEDGTKEIITG</sequence>
<dbReference type="InterPro" id="IPR029455">
    <property type="entry name" value="GHL15"/>
</dbReference>
<reference evidence="2 3" key="1">
    <citation type="journal article" date="2015" name="Nature">
        <title>rRNA introns, odd ribosomes, and small enigmatic genomes across a large radiation of phyla.</title>
        <authorList>
            <person name="Brown C.T."/>
            <person name="Hug L.A."/>
            <person name="Thomas B.C."/>
            <person name="Sharon I."/>
            <person name="Castelle C.J."/>
            <person name="Singh A."/>
            <person name="Wilkins M.J."/>
            <person name="Williams K.H."/>
            <person name="Banfield J.F."/>
        </authorList>
    </citation>
    <scope>NUCLEOTIDE SEQUENCE [LARGE SCALE GENOMIC DNA]</scope>
</reference>
<dbReference type="SUPFAM" id="SSF69318">
    <property type="entry name" value="Integrin alpha N-terminal domain"/>
    <property type="match status" value="1"/>
</dbReference>
<evidence type="ECO:0008006" key="4">
    <source>
        <dbReference type="Google" id="ProtNLM"/>
    </source>
</evidence>
<protein>
    <recommendedName>
        <fullName evidence="4">FG-GAP repeat protein</fullName>
    </recommendedName>
</protein>
<dbReference type="InterPro" id="IPR028994">
    <property type="entry name" value="Integrin_alpha_N"/>
</dbReference>
<dbReference type="AlphaFoldDB" id="A0A0G1XNP3"/>
<dbReference type="Pfam" id="PF14885">
    <property type="entry name" value="GHL15"/>
    <property type="match status" value="1"/>
</dbReference>
<proteinExistence type="predicted"/>
<gene>
    <name evidence="2" type="ORF">UY76_C0014G0001</name>
</gene>
<feature type="chain" id="PRO_5002540900" description="FG-GAP repeat protein" evidence="1">
    <location>
        <begin position="18"/>
        <end position="559"/>
    </location>
</feature>